<evidence type="ECO:0000256" key="1">
    <source>
        <dbReference type="ARBA" id="ARBA00006987"/>
    </source>
</evidence>
<feature type="signal peptide" evidence="2">
    <location>
        <begin position="1"/>
        <end position="32"/>
    </location>
</feature>
<gene>
    <name evidence="3" type="ORF">WKW80_31595</name>
</gene>
<proteinExistence type="inferred from homology"/>
<dbReference type="Proteomes" id="UP001363010">
    <property type="component" value="Unassembled WGS sequence"/>
</dbReference>
<comment type="caution">
    <text evidence="3">The sequence shown here is derived from an EMBL/GenBank/DDBJ whole genome shotgun (WGS) entry which is preliminary data.</text>
</comment>
<keyword evidence="4" id="KW-1185">Reference proteome</keyword>
<name>A0ABU8W900_9BURK</name>
<dbReference type="Gene3D" id="3.40.190.150">
    <property type="entry name" value="Bordetella uptake gene, domain 1"/>
    <property type="match status" value="1"/>
</dbReference>
<protein>
    <submittedName>
        <fullName evidence="3">Tripartite tricarboxylate transporter substrate binding protein</fullName>
    </submittedName>
</protein>
<dbReference type="EMBL" id="JBBKZV010000035">
    <property type="protein sequence ID" value="MEJ8826516.1"/>
    <property type="molecule type" value="Genomic_DNA"/>
</dbReference>
<dbReference type="CDD" id="cd13578">
    <property type="entry name" value="PBP2_Bug27"/>
    <property type="match status" value="1"/>
</dbReference>
<evidence type="ECO:0000256" key="2">
    <source>
        <dbReference type="SAM" id="SignalP"/>
    </source>
</evidence>
<dbReference type="SUPFAM" id="SSF53850">
    <property type="entry name" value="Periplasmic binding protein-like II"/>
    <property type="match status" value="1"/>
</dbReference>
<accession>A0ABU8W900</accession>
<comment type="similarity">
    <text evidence="1">Belongs to the UPF0065 (bug) family.</text>
</comment>
<dbReference type="PIRSF" id="PIRSF017082">
    <property type="entry name" value="YflP"/>
    <property type="match status" value="1"/>
</dbReference>
<reference evidence="3 4" key="1">
    <citation type="submission" date="2024-03" db="EMBL/GenBank/DDBJ databases">
        <title>Novel species of the genus Variovorax.</title>
        <authorList>
            <person name="Liu Q."/>
            <person name="Xin Y.-H."/>
        </authorList>
    </citation>
    <scope>NUCLEOTIDE SEQUENCE [LARGE SCALE GENOMIC DNA]</scope>
    <source>
        <strain evidence="3 4">KACC 18501</strain>
    </source>
</reference>
<evidence type="ECO:0000313" key="3">
    <source>
        <dbReference type="EMBL" id="MEJ8826516.1"/>
    </source>
</evidence>
<sequence>MIIHSNIRRWARCALGATIGLLGLANAGTAAAQQPTMAVHMVVPFSAGTTTDNVARVVGTPLGKRLGQPVIIDNRPGAGGSMGTEQVARAQPDGATLVMGTVGTHAINASLYRKLPYDPQKQFAPVAFVGYTPLLLVVPADSPAKTPADLARMAQRPKGITFASAGNGTSGHLAGELLAKLGGTMIHVPYKDGAQALTDLMAGNVDFMFYHPTAVLQHIKSGKLRALGVSSAERSKAAPDVPTLAEQGLAGFDLVAWFALYAPAATPAPALERLRAVANDTLMDPDTQSRLAVQGVEVRPMRGDELARFTGTEVTKWAELVKRSGAQVD</sequence>
<dbReference type="Gene3D" id="3.40.190.10">
    <property type="entry name" value="Periplasmic binding protein-like II"/>
    <property type="match status" value="1"/>
</dbReference>
<dbReference type="Pfam" id="PF03401">
    <property type="entry name" value="TctC"/>
    <property type="match status" value="1"/>
</dbReference>
<dbReference type="InterPro" id="IPR005064">
    <property type="entry name" value="BUG"/>
</dbReference>
<dbReference type="InterPro" id="IPR042100">
    <property type="entry name" value="Bug_dom1"/>
</dbReference>
<evidence type="ECO:0000313" key="4">
    <source>
        <dbReference type="Proteomes" id="UP001363010"/>
    </source>
</evidence>
<dbReference type="PANTHER" id="PTHR42928:SF5">
    <property type="entry name" value="BLR1237 PROTEIN"/>
    <property type="match status" value="1"/>
</dbReference>
<keyword evidence="2" id="KW-0732">Signal</keyword>
<dbReference type="RefSeq" id="WP_340367552.1">
    <property type="nucleotide sequence ID" value="NZ_JBBKZV010000035.1"/>
</dbReference>
<feature type="chain" id="PRO_5047417407" evidence="2">
    <location>
        <begin position="33"/>
        <end position="329"/>
    </location>
</feature>
<organism evidence="3 4">
    <name type="scientific">Variovorax humicola</name>
    <dbReference type="NCBI Taxonomy" id="1769758"/>
    <lineage>
        <taxon>Bacteria</taxon>
        <taxon>Pseudomonadati</taxon>
        <taxon>Pseudomonadota</taxon>
        <taxon>Betaproteobacteria</taxon>
        <taxon>Burkholderiales</taxon>
        <taxon>Comamonadaceae</taxon>
        <taxon>Variovorax</taxon>
    </lineage>
</organism>
<dbReference type="PANTHER" id="PTHR42928">
    <property type="entry name" value="TRICARBOXYLATE-BINDING PROTEIN"/>
    <property type="match status" value="1"/>
</dbReference>